<keyword evidence="2" id="KW-0732">Signal</keyword>
<feature type="signal peptide" evidence="2">
    <location>
        <begin position="1"/>
        <end position="27"/>
    </location>
</feature>
<evidence type="ECO:0000313" key="4">
    <source>
        <dbReference type="EMBL" id="TVT28126.1"/>
    </source>
</evidence>
<proteinExistence type="predicted"/>
<dbReference type="EMBL" id="VMSJ01000002">
    <property type="protein sequence ID" value="TVT28126.1"/>
    <property type="molecule type" value="Genomic_DNA"/>
</dbReference>
<feature type="region of interest" description="Disordered" evidence="1">
    <location>
        <begin position="115"/>
        <end position="180"/>
    </location>
</feature>
<organism evidence="4 5">
    <name type="scientific">Salinicoccus cyprini</name>
    <dbReference type="NCBI Taxonomy" id="2493691"/>
    <lineage>
        <taxon>Bacteria</taxon>
        <taxon>Bacillati</taxon>
        <taxon>Bacillota</taxon>
        <taxon>Bacilli</taxon>
        <taxon>Bacillales</taxon>
        <taxon>Staphylococcaceae</taxon>
        <taxon>Salinicoccus</taxon>
    </lineage>
</organism>
<dbReference type="InterPro" id="IPR025711">
    <property type="entry name" value="PepSY"/>
</dbReference>
<dbReference type="PROSITE" id="PS51257">
    <property type="entry name" value="PROKAR_LIPOPROTEIN"/>
    <property type="match status" value="1"/>
</dbReference>
<evidence type="ECO:0000256" key="2">
    <source>
        <dbReference type="SAM" id="SignalP"/>
    </source>
</evidence>
<dbReference type="Pfam" id="PF03413">
    <property type="entry name" value="PepSY"/>
    <property type="match status" value="2"/>
</dbReference>
<dbReference type="Gene3D" id="3.10.450.40">
    <property type="match status" value="2"/>
</dbReference>
<accession>A0A558AV70</accession>
<dbReference type="RefSeq" id="WP_145287725.1">
    <property type="nucleotide sequence ID" value="NZ_VMSJ01000002.1"/>
</dbReference>
<dbReference type="AlphaFoldDB" id="A0A558AV70"/>
<evidence type="ECO:0000256" key="1">
    <source>
        <dbReference type="SAM" id="MobiDB-lite"/>
    </source>
</evidence>
<dbReference type="OrthoDB" id="2389229at2"/>
<dbReference type="Proteomes" id="UP000315103">
    <property type="component" value="Unassembled WGS sequence"/>
</dbReference>
<feature type="compositionally biased region" description="Basic and acidic residues" evidence="1">
    <location>
        <begin position="115"/>
        <end position="131"/>
    </location>
</feature>
<protein>
    <recommendedName>
        <fullName evidence="3">PepSY domain-containing protein</fullName>
    </recommendedName>
</protein>
<feature type="domain" description="PepSY" evidence="3">
    <location>
        <begin position="182"/>
        <end position="235"/>
    </location>
</feature>
<reference evidence="4 5" key="1">
    <citation type="submission" date="2019-07" db="EMBL/GenBank/DDBJ databases">
        <title>Salinicoccus cyprini sp. nov., isolated from gastro-intestinal tract of mirror carp, Cyprinus carpio var. specularis, collected from Gobind Sagar Reservoir, Himachal Pradesh, India.</title>
        <authorList>
            <person name="Talwar C."/>
            <person name="Singh A.K."/>
            <person name="Lal R."/>
            <person name="Negi R.K."/>
        </authorList>
    </citation>
    <scope>NUCLEOTIDE SEQUENCE [LARGE SCALE GENOMIC DNA]</scope>
    <source>
        <strain evidence="4 5">CT19</strain>
    </source>
</reference>
<feature type="compositionally biased region" description="Polar residues" evidence="1">
    <location>
        <begin position="166"/>
        <end position="180"/>
    </location>
</feature>
<sequence>MNLKRNHLLAGSLISALMLGACSSVSADTNLDWQDDKNEGKAIVNDSTTNSNVKMEAQQAVDKAKEQFDGEVQEVELDEDDGRYYYEVELQNGTKEYQVDLDANDLTILHESFDHDDDIRDDNYDDNRDDMNGEDNADDNRDDMNGDDNADDNRDDMNGDDNADDTTQSTPANGTSAGSAIISSTEALKIAQNEVGGEVSEWDYDEDDREYEVEIIANGEEHELTIDAKTGDVVEFDD</sequence>
<feature type="chain" id="PRO_5021759022" description="PepSY domain-containing protein" evidence="2">
    <location>
        <begin position="28"/>
        <end position="238"/>
    </location>
</feature>
<name>A0A558AV70_9STAP</name>
<gene>
    <name evidence="4" type="ORF">FO441_06850</name>
</gene>
<comment type="caution">
    <text evidence="4">The sequence shown here is derived from an EMBL/GenBank/DDBJ whole genome shotgun (WGS) entry which is preliminary data.</text>
</comment>
<feature type="domain" description="PepSY" evidence="3">
    <location>
        <begin position="56"/>
        <end position="109"/>
    </location>
</feature>
<evidence type="ECO:0000259" key="3">
    <source>
        <dbReference type="Pfam" id="PF03413"/>
    </source>
</evidence>
<keyword evidence="5" id="KW-1185">Reference proteome</keyword>
<evidence type="ECO:0000313" key="5">
    <source>
        <dbReference type="Proteomes" id="UP000315103"/>
    </source>
</evidence>